<evidence type="ECO:0000259" key="14">
    <source>
        <dbReference type="PROSITE" id="PS51843"/>
    </source>
</evidence>
<keyword evidence="8 11" id="KW-0804">Transcription</keyword>
<dbReference type="SUPFAM" id="SSF57716">
    <property type="entry name" value="Glucocorticoid receptor-like (DNA-binding domain)"/>
    <property type="match status" value="1"/>
</dbReference>
<keyword evidence="4 11" id="KW-0863">Zinc-finger</keyword>
<accession>A0A8D8Q774</accession>
<dbReference type="FunFam" id="3.30.50.10:FF:000058">
    <property type="entry name" value="Nuclear Hormone Receptor family"/>
    <property type="match status" value="1"/>
</dbReference>
<keyword evidence="3 11" id="KW-0479">Metal-binding</keyword>
<dbReference type="Pfam" id="PF00105">
    <property type="entry name" value="zf-C4"/>
    <property type="match status" value="1"/>
</dbReference>
<dbReference type="Pfam" id="PF00104">
    <property type="entry name" value="Hormone_recep"/>
    <property type="match status" value="1"/>
</dbReference>
<evidence type="ECO:0000256" key="11">
    <source>
        <dbReference type="RuleBase" id="RU004334"/>
    </source>
</evidence>
<organism evidence="15">
    <name type="scientific">Cacopsylla melanoneura</name>
    <dbReference type="NCBI Taxonomy" id="428564"/>
    <lineage>
        <taxon>Eukaryota</taxon>
        <taxon>Metazoa</taxon>
        <taxon>Ecdysozoa</taxon>
        <taxon>Arthropoda</taxon>
        <taxon>Hexapoda</taxon>
        <taxon>Insecta</taxon>
        <taxon>Pterygota</taxon>
        <taxon>Neoptera</taxon>
        <taxon>Paraneoptera</taxon>
        <taxon>Hemiptera</taxon>
        <taxon>Sternorrhyncha</taxon>
        <taxon>Psylloidea</taxon>
        <taxon>Psyllidae</taxon>
        <taxon>Psyllinae</taxon>
        <taxon>Cacopsylla</taxon>
    </lineage>
</organism>
<proteinExistence type="inferred from homology"/>
<evidence type="ECO:0000256" key="6">
    <source>
        <dbReference type="ARBA" id="ARBA00023015"/>
    </source>
</evidence>
<dbReference type="PRINTS" id="PR00047">
    <property type="entry name" value="STROIDFINGER"/>
</dbReference>
<dbReference type="AlphaFoldDB" id="A0A8D8Q774"/>
<dbReference type="InterPro" id="IPR050274">
    <property type="entry name" value="Nuclear_hormone_rcpt_NR2"/>
</dbReference>
<keyword evidence="7 11" id="KW-0238">DNA-binding</keyword>
<dbReference type="CDD" id="cd07164">
    <property type="entry name" value="NR_DBD_PNR_like_1"/>
    <property type="match status" value="1"/>
</dbReference>
<evidence type="ECO:0000256" key="4">
    <source>
        <dbReference type="ARBA" id="ARBA00022771"/>
    </source>
</evidence>
<dbReference type="PROSITE" id="PS51843">
    <property type="entry name" value="NR_LBD"/>
    <property type="match status" value="1"/>
</dbReference>
<feature type="domain" description="NR LBD" evidence="14">
    <location>
        <begin position="166"/>
        <end position="393"/>
    </location>
</feature>
<dbReference type="InterPro" id="IPR013088">
    <property type="entry name" value="Znf_NHR/GATA"/>
</dbReference>
<evidence type="ECO:0000256" key="5">
    <source>
        <dbReference type="ARBA" id="ARBA00022833"/>
    </source>
</evidence>
<dbReference type="InterPro" id="IPR000536">
    <property type="entry name" value="Nucl_hrmn_rcpt_lig-bd"/>
</dbReference>
<dbReference type="PROSITE" id="PS51030">
    <property type="entry name" value="NUCLEAR_REC_DBD_2"/>
    <property type="match status" value="1"/>
</dbReference>
<name>A0A8D8Q774_9HEMI</name>
<dbReference type="GO" id="GO:0004879">
    <property type="term" value="F:nuclear receptor activity"/>
    <property type="evidence" value="ECO:0007669"/>
    <property type="project" value="InterPro"/>
</dbReference>
<evidence type="ECO:0000256" key="9">
    <source>
        <dbReference type="ARBA" id="ARBA00023170"/>
    </source>
</evidence>
<keyword evidence="10 11" id="KW-0539">Nucleus</keyword>
<evidence type="ECO:0000259" key="13">
    <source>
        <dbReference type="PROSITE" id="PS51030"/>
    </source>
</evidence>
<dbReference type="PRINTS" id="PR00398">
    <property type="entry name" value="STRDHORMONER"/>
</dbReference>
<dbReference type="GO" id="GO:0008270">
    <property type="term" value="F:zinc ion binding"/>
    <property type="evidence" value="ECO:0007669"/>
    <property type="project" value="UniProtKB-KW"/>
</dbReference>
<dbReference type="SMART" id="SM00430">
    <property type="entry name" value="HOLI"/>
    <property type="match status" value="1"/>
</dbReference>
<dbReference type="GO" id="GO:0005634">
    <property type="term" value="C:nucleus"/>
    <property type="evidence" value="ECO:0007669"/>
    <property type="project" value="UniProtKB-SubCell"/>
</dbReference>
<dbReference type="InterPro" id="IPR035500">
    <property type="entry name" value="NHR-like_dom_sf"/>
</dbReference>
<dbReference type="PRINTS" id="PR00546">
    <property type="entry name" value="THYROIDHORMR"/>
</dbReference>
<comment type="similarity">
    <text evidence="2">Belongs to the nuclear hormone receptor family. NR1 subfamily.</text>
</comment>
<dbReference type="Gene3D" id="1.10.565.10">
    <property type="entry name" value="Retinoid X Receptor"/>
    <property type="match status" value="1"/>
</dbReference>
<dbReference type="InterPro" id="IPR001723">
    <property type="entry name" value="Nuclear_hrmn_rcpt"/>
</dbReference>
<keyword evidence="5 11" id="KW-0862">Zinc</keyword>
<dbReference type="SMART" id="SM00399">
    <property type="entry name" value="ZnF_C4"/>
    <property type="match status" value="1"/>
</dbReference>
<evidence type="ECO:0000256" key="1">
    <source>
        <dbReference type="ARBA" id="ARBA00004123"/>
    </source>
</evidence>
<feature type="domain" description="Nuclear receptor" evidence="13">
    <location>
        <begin position="9"/>
        <end position="84"/>
    </location>
</feature>
<evidence type="ECO:0000313" key="15">
    <source>
        <dbReference type="EMBL" id="CAG6626399.1"/>
    </source>
</evidence>
<dbReference type="PROSITE" id="PS00031">
    <property type="entry name" value="NUCLEAR_REC_DBD_1"/>
    <property type="match status" value="1"/>
</dbReference>
<sequence length="396" mass="44607">MLRGLIPMEVLCKVCGDKASGKHYGVPSCDGCRGFFKRSIRRNLEYVCKERGNCIVDVTRRNQCQACRFSKCLQVRMNRDAVQHERAPRTHPSNPSCNASYAVTSQMSSSTFMFPNSFILPPTASSNLFAQSCQFVNFPLCPSPILSQWNRLQSSLQSSKAPLDTDDPVVNSEEIQAQINTGSRSPYSFDKPPSVSIPTPPSESYEATYESSAKLLFLAVKWAKSIPSFLQLGEKDQILLLEEAWCDLFILNAAQCCFYVNEDIVNSGLSYYQSTVDRYQMEIAINRMKFVTAKFSSLNVDHTEFACLKALLLFKPDCPGLSETSHLDFLQDQTLQMLLDYCSNKSKSRFGKLLLLLPYVSSLNKFCIQDIFFKKTVGNIPIENVITEMIRHGVLI</sequence>
<evidence type="ECO:0000256" key="8">
    <source>
        <dbReference type="ARBA" id="ARBA00023163"/>
    </source>
</evidence>
<dbReference type="EMBL" id="HBUF01617402">
    <property type="protein sequence ID" value="CAG6780190.1"/>
    <property type="molecule type" value="Transcribed_RNA"/>
</dbReference>
<evidence type="ECO:0000256" key="10">
    <source>
        <dbReference type="ARBA" id="ARBA00023242"/>
    </source>
</evidence>
<comment type="subcellular location">
    <subcellularLocation>
        <location evidence="1 11">Nucleus</location>
    </subcellularLocation>
</comment>
<dbReference type="GO" id="GO:0043565">
    <property type="term" value="F:sequence-specific DNA binding"/>
    <property type="evidence" value="ECO:0007669"/>
    <property type="project" value="InterPro"/>
</dbReference>
<keyword evidence="6 11" id="KW-0805">Transcription regulation</keyword>
<evidence type="ECO:0000256" key="2">
    <source>
        <dbReference type="ARBA" id="ARBA00008092"/>
    </source>
</evidence>
<evidence type="ECO:0000256" key="7">
    <source>
        <dbReference type="ARBA" id="ARBA00023125"/>
    </source>
</evidence>
<dbReference type="Gene3D" id="3.30.50.10">
    <property type="entry name" value="Erythroid Transcription Factor GATA-1, subunit A"/>
    <property type="match status" value="1"/>
</dbReference>
<dbReference type="InterPro" id="IPR001628">
    <property type="entry name" value="Znf_hrmn_rcpt"/>
</dbReference>
<evidence type="ECO:0000256" key="3">
    <source>
        <dbReference type="ARBA" id="ARBA00022723"/>
    </source>
</evidence>
<feature type="region of interest" description="Disordered" evidence="12">
    <location>
        <begin position="181"/>
        <end position="201"/>
    </location>
</feature>
<dbReference type="SUPFAM" id="SSF48508">
    <property type="entry name" value="Nuclear receptor ligand-binding domain"/>
    <property type="match status" value="1"/>
</dbReference>
<evidence type="ECO:0000256" key="12">
    <source>
        <dbReference type="SAM" id="MobiDB-lite"/>
    </source>
</evidence>
<dbReference type="EMBL" id="HBUF01062506">
    <property type="protein sequence ID" value="CAG6626399.1"/>
    <property type="molecule type" value="Transcribed_RNA"/>
</dbReference>
<keyword evidence="9 11" id="KW-0675">Receptor</keyword>
<reference evidence="15" key="1">
    <citation type="submission" date="2021-05" db="EMBL/GenBank/DDBJ databases">
        <authorList>
            <person name="Alioto T."/>
            <person name="Alioto T."/>
            <person name="Gomez Garrido J."/>
        </authorList>
    </citation>
    <scope>NUCLEOTIDE SEQUENCE</scope>
</reference>
<protein>
    <submittedName>
        <fullName evidence="15">Nuclear receptor subfamily 2 group E member 1</fullName>
    </submittedName>
</protein>
<dbReference type="InterPro" id="IPR001728">
    <property type="entry name" value="ThyrH_rcpt"/>
</dbReference>
<dbReference type="PANTHER" id="PTHR24083">
    <property type="entry name" value="NUCLEAR HORMONE RECEPTOR"/>
    <property type="match status" value="1"/>
</dbReference>